<dbReference type="Pfam" id="PF01177">
    <property type="entry name" value="Asp_Glu_race"/>
    <property type="match status" value="1"/>
</dbReference>
<accession>A0A9Q2P7Q9</accession>
<comment type="similarity">
    <text evidence="1">Belongs to the HyuE racemase family.</text>
</comment>
<gene>
    <name evidence="2" type="ORF">JQX41_04170</name>
    <name evidence="3" type="ORF">JQX48_04170</name>
</gene>
<dbReference type="PANTHER" id="PTHR28047:SF5">
    <property type="entry name" value="PROTEIN DCG1"/>
    <property type="match status" value="1"/>
</dbReference>
<dbReference type="EMBL" id="JAFBXF010000002">
    <property type="protein sequence ID" value="MBM2416151.1"/>
    <property type="molecule type" value="Genomic_DNA"/>
</dbReference>
<evidence type="ECO:0000256" key="1">
    <source>
        <dbReference type="ARBA" id="ARBA00038414"/>
    </source>
</evidence>
<evidence type="ECO:0000313" key="3">
    <source>
        <dbReference type="EMBL" id="MBM2416151.1"/>
    </source>
</evidence>
<dbReference type="Proteomes" id="UP000809440">
    <property type="component" value="Unassembled WGS sequence"/>
</dbReference>
<name>A0A9Q2P7Q9_9RHOB</name>
<evidence type="ECO:0000313" key="5">
    <source>
        <dbReference type="Proteomes" id="UP000809440"/>
    </source>
</evidence>
<protein>
    <submittedName>
        <fullName evidence="2">Asp/Glu racemase</fullName>
    </submittedName>
</protein>
<keyword evidence="5" id="KW-1185">Reference proteome</keyword>
<dbReference type="Proteomes" id="UP000755667">
    <property type="component" value="Unassembled WGS sequence"/>
</dbReference>
<reference evidence="2 5" key="1">
    <citation type="submission" date="2021-01" db="EMBL/GenBank/DDBJ databases">
        <title>Diatom-associated Roseobacters Show Island Model of Population Structure.</title>
        <authorList>
            <person name="Qu L."/>
            <person name="Feng X."/>
            <person name="Chen Y."/>
            <person name="Li L."/>
            <person name="Wang X."/>
            <person name="Hu Z."/>
            <person name="Wang H."/>
            <person name="Luo H."/>
        </authorList>
    </citation>
    <scope>NUCLEOTIDE SEQUENCE</scope>
    <source>
        <strain evidence="3 5">CC28-63</strain>
        <strain evidence="2">CC28-69</strain>
    </source>
</reference>
<dbReference type="OrthoDB" id="9791723at2"/>
<dbReference type="InterPro" id="IPR015942">
    <property type="entry name" value="Asp/Glu/hydantoin_racemase"/>
</dbReference>
<sequence>MRPRIAILNPNSTERMTTEMVDTARAAIDGLADVVGLTNHRGPASIQGPADAERCLDGLFALVDEARENGAHVAVIGCFDDTGLATLRSTAGLPVVGLGEAGCLAGCLAAQKFAVVTSLDVSVPVIADNIRAMTLDARCAGIHASGVPVLELNAGAESLRRVQDAIDRTAAAHPGCSIVLGCGGMTLIANQITAPARSRIIDPVVASVHMALAALS</sequence>
<dbReference type="AlphaFoldDB" id="A0A9Q2P7Q9"/>
<evidence type="ECO:0000313" key="4">
    <source>
        <dbReference type="Proteomes" id="UP000755667"/>
    </source>
</evidence>
<dbReference type="Gene3D" id="3.40.50.12500">
    <property type="match status" value="1"/>
</dbReference>
<comment type="caution">
    <text evidence="2">The sequence shown here is derived from an EMBL/GenBank/DDBJ whole genome shotgun (WGS) entry which is preliminary data.</text>
</comment>
<dbReference type="PANTHER" id="PTHR28047">
    <property type="entry name" value="PROTEIN DCG1"/>
    <property type="match status" value="1"/>
</dbReference>
<dbReference type="GO" id="GO:0047661">
    <property type="term" value="F:amino-acid racemase activity"/>
    <property type="evidence" value="ECO:0007669"/>
    <property type="project" value="InterPro"/>
</dbReference>
<proteinExistence type="inferred from homology"/>
<organism evidence="2 4">
    <name type="scientific">Marivita cryptomonadis</name>
    <dbReference type="NCBI Taxonomy" id="505252"/>
    <lineage>
        <taxon>Bacteria</taxon>
        <taxon>Pseudomonadati</taxon>
        <taxon>Pseudomonadota</taxon>
        <taxon>Alphaproteobacteria</taxon>
        <taxon>Rhodobacterales</taxon>
        <taxon>Roseobacteraceae</taxon>
        <taxon>Marivita</taxon>
    </lineage>
</organism>
<dbReference type="EMBL" id="JAFBXE010000002">
    <property type="protein sequence ID" value="MBM2411484.1"/>
    <property type="molecule type" value="Genomic_DNA"/>
</dbReference>
<dbReference type="InterPro" id="IPR053714">
    <property type="entry name" value="Iso_Racemase_Enz_sf"/>
</dbReference>
<evidence type="ECO:0000313" key="2">
    <source>
        <dbReference type="EMBL" id="MBM2411484.1"/>
    </source>
</evidence>
<dbReference type="InterPro" id="IPR052186">
    <property type="entry name" value="Hydantoin_racemase-like"/>
</dbReference>